<dbReference type="AlphaFoldDB" id="A0A0E0P871"/>
<name>A0A0E0P871_ORYRU</name>
<evidence type="ECO:0000313" key="1">
    <source>
        <dbReference type="EnsemblPlants" id="ORUFI04G11260.1"/>
    </source>
</evidence>
<dbReference type="EnsemblPlants" id="ORUFI04G11260.1">
    <property type="protein sequence ID" value="ORUFI04G11260.1"/>
    <property type="gene ID" value="ORUFI04G11260"/>
</dbReference>
<dbReference type="HOGENOM" id="CLU_2945823_0_0_1"/>
<protein>
    <submittedName>
        <fullName evidence="1">Uncharacterized protein</fullName>
    </submittedName>
</protein>
<reference evidence="1" key="2">
    <citation type="submission" date="2015-06" db="UniProtKB">
        <authorList>
            <consortium name="EnsemblPlants"/>
        </authorList>
    </citation>
    <scope>IDENTIFICATION</scope>
</reference>
<accession>A0A0E0P871</accession>
<evidence type="ECO:0000313" key="2">
    <source>
        <dbReference type="Proteomes" id="UP000008022"/>
    </source>
</evidence>
<keyword evidence="2" id="KW-1185">Reference proteome</keyword>
<dbReference type="Gramene" id="ORUFI04G11260.1">
    <property type="protein sequence ID" value="ORUFI04G11260.1"/>
    <property type="gene ID" value="ORUFI04G11260"/>
</dbReference>
<organism evidence="1 2">
    <name type="scientific">Oryza rufipogon</name>
    <name type="common">Brownbeard rice</name>
    <name type="synonym">Asian wild rice</name>
    <dbReference type="NCBI Taxonomy" id="4529"/>
    <lineage>
        <taxon>Eukaryota</taxon>
        <taxon>Viridiplantae</taxon>
        <taxon>Streptophyta</taxon>
        <taxon>Embryophyta</taxon>
        <taxon>Tracheophyta</taxon>
        <taxon>Spermatophyta</taxon>
        <taxon>Magnoliopsida</taxon>
        <taxon>Liliopsida</taxon>
        <taxon>Poales</taxon>
        <taxon>Poaceae</taxon>
        <taxon>BOP clade</taxon>
        <taxon>Oryzoideae</taxon>
        <taxon>Oryzeae</taxon>
        <taxon>Oryzinae</taxon>
        <taxon>Oryza</taxon>
    </lineage>
</organism>
<proteinExistence type="predicted"/>
<dbReference type="Proteomes" id="UP000008022">
    <property type="component" value="Unassembled WGS sequence"/>
</dbReference>
<reference evidence="2" key="1">
    <citation type="submission" date="2013-06" db="EMBL/GenBank/DDBJ databases">
        <authorList>
            <person name="Zhao Q."/>
        </authorList>
    </citation>
    <scope>NUCLEOTIDE SEQUENCE</scope>
    <source>
        <strain evidence="2">cv. W1943</strain>
    </source>
</reference>
<sequence length="60" mass="6302">MGREEGEYTGASCRRGAVATSTRRWWQTGRGASAAACGARGGGGSYTGRGNQCIYHNRSC</sequence>